<proteinExistence type="predicted"/>
<reference evidence="1 2" key="1">
    <citation type="journal article" date="2002" name="Int. J. Syst. Evol. Microbiol.">
        <title>Sphingopyxis witflariensis sp. nov., isolated from activated sludge.</title>
        <authorList>
            <person name="Kampfer P."/>
            <person name="Witzenberger R."/>
            <person name="Denner E.B."/>
            <person name="Busse H.J."/>
            <person name="Neef A."/>
        </authorList>
    </citation>
    <scope>NUCLEOTIDE SEQUENCE [LARGE SCALE GENOMIC DNA]</scope>
    <source>
        <strain evidence="1 2">DSM 14551</strain>
    </source>
</reference>
<dbReference type="PROSITE" id="PS51257">
    <property type="entry name" value="PROKAR_LIPOPROTEIN"/>
    <property type="match status" value="1"/>
</dbReference>
<evidence type="ECO:0000313" key="1">
    <source>
        <dbReference type="EMBL" id="OWR00878.1"/>
    </source>
</evidence>
<protein>
    <recommendedName>
        <fullName evidence="3">Lipoprotein</fullName>
    </recommendedName>
</protein>
<evidence type="ECO:0000313" key="2">
    <source>
        <dbReference type="Proteomes" id="UP000197097"/>
    </source>
</evidence>
<dbReference type="Proteomes" id="UP000197097">
    <property type="component" value="Unassembled WGS sequence"/>
</dbReference>
<keyword evidence="2" id="KW-1185">Reference proteome</keyword>
<sequence length="104" mass="11627">MGERSADGSFKSGPLRIGWIALAGFSLASCDQRPNQWDAFIYPNGNDLTTSKTIKGFKTFELCQSAAISELRSLPDPDRGDYECGYKCEFDPNIDIHVCKETRR</sequence>
<gene>
    <name evidence="1" type="ORF">CDQ91_00040</name>
</gene>
<comment type="caution">
    <text evidence="1">The sequence shown here is derived from an EMBL/GenBank/DDBJ whole genome shotgun (WGS) entry which is preliminary data.</text>
</comment>
<dbReference type="EMBL" id="NISJ01000001">
    <property type="protein sequence ID" value="OWR00878.1"/>
    <property type="molecule type" value="Genomic_DNA"/>
</dbReference>
<name>A0A246K4Z5_9SPHN</name>
<evidence type="ECO:0008006" key="3">
    <source>
        <dbReference type="Google" id="ProtNLM"/>
    </source>
</evidence>
<organism evidence="1 2">
    <name type="scientific">Sphingopyxis witflariensis</name>
    <dbReference type="NCBI Taxonomy" id="173675"/>
    <lineage>
        <taxon>Bacteria</taxon>
        <taxon>Pseudomonadati</taxon>
        <taxon>Pseudomonadota</taxon>
        <taxon>Alphaproteobacteria</taxon>
        <taxon>Sphingomonadales</taxon>
        <taxon>Sphingomonadaceae</taxon>
        <taxon>Sphingopyxis</taxon>
    </lineage>
</organism>
<dbReference type="AlphaFoldDB" id="A0A246K4Z5"/>
<accession>A0A246K4Z5</accession>